<dbReference type="Proteomes" id="UP001501777">
    <property type="component" value="Unassembled WGS sequence"/>
</dbReference>
<comment type="caution">
    <text evidence="2">The sequence shown here is derived from an EMBL/GenBank/DDBJ whole genome shotgun (WGS) entry which is preliminary data.</text>
</comment>
<evidence type="ECO:0000313" key="2">
    <source>
        <dbReference type="EMBL" id="GAA2522631.1"/>
    </source>
</evidence>
<evidence type="ECO:0000256" key="1">
    <source>
        <dbReference type="SAM" id="MobiDB-lite"/>
    </source>
</evidence>
<organism evidence="2 3">
    <name type="scientific">Streptomyces longisporus</name>
    <dbReference type="NCBI Taxonomy" id="1948"/>
    <lineage>
        <taxon>Bacteria</taxon>
        <taxon>Bacillati</taxon>
        <taxon>Actinomycetota</taxon>
        <taxon>Actinomycetes</taxon>
        <taxon>Kitasatosporales</taxon>
        <taxon>Streptomycetaceae</taxon>
        <taxon>Streptomyces</taxon>
    </lineage>
</organism>
<evidence type="ECO:0008006" key="4">
    <source>
        <dbReference type="Google" id="ProtNLM"/>
    </source>
</evidence>
<dbReference type="EMBL" id="BAAASG010000029">
    <property type="protein sequence ID" value="GAA2522631.1"/>
    <property type="molecule type" value="Genomic_DNA"/>
</dbReference>
<protein>
    <recommendedName>
        <fullName evidence="4">Transposase</fullName>
    </recommendedName>
</protein>
<keyword evidence="3" id="KW-1185">Reference proteome</keyword>
<sequence length="102" mass="11069">MIVLKVLANIAAHTQLRLALPLAADRRRPCEKTTRTGTALPPTRVRRGFRNITSTLTSAVRPAHPYPPGQGQDDHPAPRTATPPPATDVGKPQTTRDTHRPA</sequence>
<evidence type="ECO:0000313" key="3">
    <source>
        <dbReference type="Proteomes" id="UP001501777"/>
    </source>
</evidence>
<proteinExistence type="predicted"/>
<feature type="region of interest" description="Disordered" evidence="1">
    <location>
        <begin position="25"/>
        <end position="102"/>
    </location>
</feature>
<accession>A0ABN3NHW7</accession>
<gene>
    <name evidence="2" type="ORF">GCM10010276_87090</name>
</gene>
<reference evidence="2 3" key="1">
    <citation type="journal article" date="2019" name="Int. J. Syst. Evol. Microbiol.">
        <title>The Global Catalogue of Microorganisms (GCM) 10K type strain sequencing project: providing services to taxonomists for standard genome sequencing and annotation.</title>
        <authorList>
            <consortium name="The Broad Institute Genomics Platform"/>
            <consortium name="The Broad Institute Genome Sequencing Center for Infectious Disease"/>
            <person name="Wu L."/>
            <person name="Ma J."/>
        </authorList>
    </citation>
    <scope>NUCLEOTIDE SEQUENCE [LARGE SCALE GENOMIC DNA]</scope>
    <source>
        <strain evidence="2 3">JCM 4395</strain>
    </source>
</reference>
<feature type="compositionally biased region" description="Basic and acidic residues" evidence="1">
    <location>
        <begin position="25"/>
        <end position="34"/>
    </location>
</feature>
<name>A0ABN3NHW7_STRLO</name>